<organism evidence="1 2">
    <name type="scientific">Callosobruchus maculatus</name>
    <name type="common">Southern cowpea weevil</name>
    <name type="synonym">Pulse bruchid</name>
    <dbReference type="NCBI Taxonomy" id="64391"/>
    <lineage>
        <taxon>Eukaryota</taxon>
        <taxon>Metazoa</taxon>
        <taxon>Ecdysozoa</taxon>
        <taxon>Arthropoda</taxon>
        <taxon>Hexapoda</taxon>
        <taxon>Insecta</taxon>
        <taxon>Pterygota</taxon>
        <taxon>Neoptera</taxon>
        <taxon>Endopterygota</taxon>
        <taxon>Coleoptera</taxon>
        <taxon>Polyphaga</taxon>
        <taxon>Cucujiformia</taxon>
        <taxon>Chrysomeloidea</taxon>
        <taxon>Chrysomelidae</taxon>
        <taxon>Bruchinae</taxon>
        <taxon>Bruchini</taxon>
        <taxon>Callosobruchus</taxon>
    </lineage>
</organism>
<protein>
    <submittedName>
        <fullName evidence="1">Uncharacterized protein</fullName>
    </submittedName>
</protein>
<dbReference type="Proteomes" id="UP000410492">
    <property type="component" value="Unassembled WGS sequence"/>
</dbReference>
<reference evidence="1 2" key="1">
    <citation type="submission" date="2019-01" db="EMBL/GenBank/DDBJ databases">
        <authorList>
            <person name="Sayadi A."/>
        </authorList>
    </citation>
    <scope>NUCLEOTIDE SEQUENCE [LARGE SCALE GENOMIC DNA]</scope>
</reference>
<evidence type="ECO:0000313" key="2">
    <source>
        <dbReference type="Proteomes" id="UP000410492"/>
    </source>
</evidence>
<keyword evidence="2" id="KW-1185">Reference proteome</keyword>
<name>A0A653BPU3_CALMS</name>
<accession>A0A653BPU3</accession>
<dbReference type="EMBL" id="CAACVG010003551">
    <property type="protein sequence ID" value="VEN37602.1"/>
    <property type="molecule type" value="Genomic_DNA"/>
</dbReference>
<proteinExistence type="predicted"/>
<dbReference type="AlphaFoldDB" id="A0A653BPU3"/>
<sequence>MHARPDRLWTGGVIGPQLFKNENGQAATVIGVPYRVTVTDFFWPGIEDMDLDDMWFQPDGATCRTANEWCNGRHDYVI</sequence>
<dbReference type="OrthoDB" id="8195099at2759"/>
<gene>
    <name evidence="1" type="ORF">CALMAC_LOCUS2802</name>
</gene>
<evidence type="ECO:0000313" key="1">
    <source>
        <dbReference type="EMBL" id="VEN37602.1"/>
    </source>
</evidence>